<accession>A0AAV6JIN0</accession>
<protein>
    <submittedName>
        <fullName evidence="1">Uncharacterized protein</fullName>
    </submittedName>
</protein>
<evidence type="ECO:0000313" key="2">
    <source>
        <dbReference type="Proteomes" id="UP000823749"/>
    </source>
</evidence>
<keyword evidence="2" id="KW-1185">Reference proteome</keyword>
<sequence length="93" mass="10312">MIQTPNPHHITYPSQKSHFLVHLHLLLRARVSTINKMISGVAVAAMGESFKGTIRPMPKRGHIKSMMASNAFHSMASVLSKASSRIHRTKKAI</sequence>
<evidence type="ECO:0000313" key="1">
    <source>
        <dbReference type="EMBL" id="KAG5539627.1"/>
    </source>
</evidence>
<organism evidence="1 2">
    <name type="scientific">Rhododendron griersonianum</name>
    <dbReference type="NCBI Taxonomy" id="479676"/>
    <lineage>
        <taxon>Eukaryota</taxon>
        <taxon>Viridiplantae</taxon>
        <taxon>Streptophyta</taxon>
        <taxon>Embryophyta</taxon>
        <taxon>Tracheophyta</taxon>
        <taxon>Spermatophyta</taxon>
        <taxon>Magnoliopsida</taxon>
        <taxon>eudicotyledons</taxon>
        <taxon>Gunneridae</taxon>
        <taxon>Pentapetalae</taxon>
        <taxon>asterids</taxon>
        <taxon>Ericales</taxon>
        <taxon>Ericaceae</taxon>
        <taxon>Ericoideae</taxon>
        <taxon>Rhodoreae</taxon>
        <taxon>Rhododendron</taxon>
    </lineage>
</organism>
<dbReference type="AlphaFoldDB" id="A0AAV6JIN0"/>
<proteinExistence type="predicted"/>
<dbReference type="EMBL" id="JACTNZ010000007">
    <property type="protein sequence ID" value="KAG5539627.1"/>
    <property type="molecule type" value="Genomic_DNA"/>
</dbReference>
<comment type="caution">
    <text evidence="1">The sequence shown here is derived from an EMBL/GenBank/DDBJ whole genome shotgun (WGS) entry which is preliminary data.</text>
</comment>
<dbReference type="Proteomes" id="UP000823749">
    <property type="component" value="Chromosome 7"/>
</dbReference>
<gene>
    <name evidence="1" type="ORF">RHGRI_019985</name>
</gene>
<reference evidence="1" key="1">
    <citation type="submission" date="2020-08" db="EMBL/GenBank/DDBJ databases">
        <title>Plant Genome Project.</title>
        <authorList>
            <person name="Zhang R.-G."/>
        </authorList>
    </citation>
    <scope>NUCLEOTIDE SEQUENCE</scope>
    <source>
        <strain evidence="1">WSP0</strain>
        <tissue evidence="1">Leaf</tissue>
    </source>
</reference>
<name>A0AAV6JIN0_9ERIC</name>